<dbReference type="Gene3D" id="3.90.550.10">
    <property type="entry name" value="Spore Coat Polysaccharide Biosynthesis Protein SpsA, Chain A"/>
    <property type="match status" value="1"/>
</dbReference>
<name>A0ABR2IQ94_9EUKA</name>
<protein>
    <submittedName>
        <fullName evidence="1">Uncharacterized protein</fullName>
    </submittedName>
</protein>
<keyword evidence="2" id="KW-1185">Reference proteome</keyword>
<gene>
    <name evidence="1" type="ORF">M9Y10_009694</name>
</gene>
<sequence length="673" mass="77226">MILVTPFIVAYFYDFFYTLPIRIYKAPNNSFYEITVPSSHPTESNDVFKYSSLVSKSIKKNKCLKRKSARHEFVRILGKNLRQEDMTEPRYLVIGASTALGAAITRKFAYKNRPFIALGGINEIDFTTKDAFIPFENVTIKQAFIIYQPPLTRHSTTDGSAVLDEISAKYIEGLSSYFNERDIPFVFAPVAPISEETLTTALRYGACVVEVPYLVDKNAFYDLENPTIRAVRECRISGKSDIEIFSPDMMYHSIRADEASKFVRHQIKYENDLKKGRFAIYGSSNISVEKAVRLAVKAAGLEDCELTFHETPHQVSKIPETSHSALVGEENENVEKMITDEYSNFNRSEKAGVYMSIVVYGQNDNLGSASLIEKTKKFFKRINNALIEVPLANIEIIFVDYATDTKKYSLIHQKLLESFSFGPKIADKVQFIVVPRETHINLLSNVMNTSLNKASVLEYVAKNIGIQRAKGKFVMTTNIENLLSDELFELIAARQFNTAVVYRSVRFDEKEATYDNFTFDQVIKILNEPWRANSFDVKQRCNIDNEDRFTIIDSKQRFIEKSSSKLKNCGVSDFLIMSKKMWDAIEGFNELPANEYIDDLFLAKLMRFVPGYAQMVTYPIMLHMKKKFIIPSTYDVVNLIDDYYCTGRCTKCPDFDENVHWGMSDKRFETYNY</sequence>
<dbReference type="EMBL" id="JAPFFF010000015">
    <property type="protein sequence ID" value="KAK8866727.1"/>
    <property type="molecule type" value="Genomic_DNA"/>
</dbReference>
<evidence type="ECO:0000313" key="1">
    <source>
        <dbReference type="EMBL" id="KAK8866727.1"/>
    </source>
</evidence>
<organism evidence="1 2">
    <name type="scientific">Tritrichomonas musculus</name>
    <dbReference type="NCBI Taxonomy" id="1915356"/>
    <lineage>
        <taxon>Eukaryota</taxon>
        <taxon>Metamonada</taxon>
        <taxon>Parabasalia</taxon>
        <taxon>Tritrichomonadida</taxon>
        <taxon>Tritrichomonadidae</taxon>
        <taxon>Tritrichomonas</taxon>
    </lineage>
</organism>
<proteinExistence type="predicted"/>
<dbReference type="Proteomes" id="UP001470230">
    <property type="component" value="Unassembled WGS sequence"/>
</dbReference>
<evidence type="ECO:0000313" key="2">
    <source>
        <dbReference type="Proteomes" id="UP001470230"/>
    </source>
</evidence>
<dbReference type="InterPro" id="IPR029044">
    <property type="entry name" value="Nucleotide-diphossugar_trans"/>
</dbReference>
<accession>A0ABR2IQ94</accession>
<comment type="caution">
    <text evidence="1">The sequence shown here is derived from an EMBL/GenBank/DDBJ whole genome shotgun (WGS) entry which is preliminary data.</text>
</comment>
<reference evidence="1 2" key="1">
    <citation type="submission" date="2024-04" db="EMBL/GenBank/DDBJ databases">
        <title>Tritrichomonas musculus Genome.</title>
        <authorList>
            <person name="Alves-Ferreira E."/>
            <person name="Grigg M."/>
            <person name="Lorenzi H."/>
            <person name="Galac M."/>
        </authorList>
    </citation>
    <scope>NUCLEOTIDE SEQUENCE [LARGE SCALE GENOMIC DNA]</scope>
    <source>
        <strain evidence="1 2">EAF2021</strain>
    </source>
</reference>